<dbReference type="AlphaFoldDB" id="A0AAW1VZK0"/>
<dbReference type="InterPro" id="IPR041469">
    <property type="entry name" value="Subtilisin-like_FN3"/>
</dbReference>
<evidence type="ECO:0000259" key="6">
    <source>
        <dbReference type="Pfam" id="PF17766"/>
    </source>
</evidence>
<dbReference type="InterPro" id="IPR036852">
    <property type="entry name" value="Peptidase_S8/S53_dom_sf"/>
</dbReference>
<evidence type="ECO:0000256" key="1">
    <source>
        <dbReference type="ARBA" id="ARBA00004613"/>
    </source>
</evidence>
<dbReference type="GO" id="GO:0005576">
    <property type="term" value="C:extracellular region"/>
    <property type="evidence" value="ECO:0007669"/>
    <property type="project" value="UniProtKB-SubCell"/>
</dbReference>
<keyword evidence="8" id="KW-1185">Reference proteome</keyword>
<evidence type="ECO:0000256" key="3">
    <source>
        <dbReference type="ARBA" id="ARBA00022729"/>
    </source>
</evidence>
<comment type="subcellular location">
    <subcellularLocation>
        <location evidence="1">Secreted</location>
    </subcellularLocation>
</comment>
<sequence>MSCPHVAGAAAYVKAFHPDWSPAAIKSSLMTTASPMNVTGNTSVPGEFAYGSGHINPIKAIEPGLVYEASKEDYIKLLCLVLDQAIVRLISGDNTTCPTGSDKVSEQDHNYPSLAAVVVTPKTPFLFKFHRTVKNVGLANSTYKAKIFSNSTEVDIKVVPEVLSFKSLNEEKTFDVTVVGQGLSDDLHSHVSASLVWFDGIHSVRSPIVIHRKRFF</sequence>
<dbReference type="PROSITE" id="PS51892">
    <property type="entry name" value="SUBTILASE"/>
    <property type="match status" value="1"/>
</dbReference>
<comment type="caution">
    <text evidence="7">The sequence shown here is derived from an EMBL/GenBank/DDBJ whole genome shotgun (WGS) entry which is preliminary data.</text>
</comment>
<name>A0AAW1VZK0_RUBAR</name>
<evidence type="ECO:0000256" key="4">
    <source>
        <dbReference type="PROSITE-ProRule" id="PRU01240"/>
    </source>
</evidence>
<dbReference type="GO" id="GO:0004252">
    <property type="term" value="F:serine-type endopeptidase activity"/>
    <property type="evidence" value="ECO:0007669"/>
    <property type="project" value="InterPro"/>
</dbReference>
<proteinExistence type="inferred from homology"/>
<evidence type="ECO:0000259" key="5">
    <source>
        <dbReference type="Pfam" id="PF00082"/>
    </source>
</evidence>
<dbReference type="Pfam" id="PF00082">
    <property type="entry name" value="Peptidase_S8"/>
    <property type="match status" value="1"/>
</dbReference>
<comment type="similarity">
    <text evidence="2 4">Belongs to the peptidase S8 family.</text>
</comment>
<dbReference type="Proteomes" id="UP001457282">
    <property type="component" value="Unassembled WGS sequence"/>
</dbReference>
<reference evidence="7 8" key="1">
    <citation type="journal article" date="2023" name="G3 (Bethesda)">
        <title>A chromosome-length genome assembly and annotation of blackberry (Rubus argutus, cv. 'Hillquist').</title>
        <authorList>
            <person name="Bruna T."/>
            <person name="Aryal R."/>
            <person name="Dudchenko O."/>
            <person name="Sargent D.J."/>
            <person name="Mead D."/>
            <person name="Buti M."/>
            <person name="Cavallini A."/>
            <person name="Hytonen T."/>
            <person name="Andres J."/>
            <person name="Pham M."/>
            <person name="Weisz D."/>
            <person name="Mascagni F."/>
            <person name="Usai G."/>
            <person name="Natali L."/>
            <person name="Bassil N."/>
            <person name="Fernandez G.E."/>
            <person name="Lomsadze A."/>
            <person name="Armour M."/>
            <person name="Olukolu B."/>
            <person name="Poorten T."/>
            <person name="Britton C."/>
            <person name="Davik J."/>
            <person name="Ashrafi H."/>
            <person name="Aiden E.L."/>
            <person name="Borodovsky M."/>
            <person name="Worthington M."/>
        </authorList>
    </citation>
    <scope>NUCLEOTIDE SEQUENCE [LARGE SCALE GENOMIC DNA]</scope>
    <source>
        <strain evidence="7">PI 553951</strain>
    </source>
</reference>
<keyword evidence="3" id="KW-0732">Signal</keyword>
<evidence type="ECO:0008006" key="9">
    <source>
        <dbReference type="Google" id="ProtNLM"/>
    </source>
</evidence>
<comment type="caution">
    <text evidence="4">Lacks conserved residue(s) required for the propagation of feature annotation.</text>
</comment>
<evidence type="ECO:0000313" key="8">
    <source>
        <dbReference type="Proteomes" id="UP001457282"/>
    </source>
</evidence>
<dbReference type="Gene3D" id="2.60.40.2310">
    <property type="match status" value="1"/>
</dbReference>
<dbReference type="SUPFAM" id="SSF52743">
    <property type="entry name" value="Subtilisin-like"/>
    <property type="match status" value="1"/>
</dbReference>
<dbReference type="EMBL" id="JBEDUW010000007">
    <property type="protein sequence ID" value="KAK9912854.1"/>
    <property type="molecule type" value="Genomic_DNA"/>
</dbReference>
<protein>
    <recommendedName>
        <fullName evidence="9">Cucumisin</fullName>
    </recommendedName>
</protein>
<feature type="domain" description="Subtilisin-like protease fibronectin type-III" evidence="6">
    <location>
        <begin position="108"/>
        <end position="210"/>
    </location>
</feature>
<evidence type="ECO:0000256" key="2">
    <source>
        <dbReference type="ARBA" id="ARBA00011073"/>
    </source>
</evidence>
<gene>
    <name evidence="7" type="ORF">M0R45_036690</name>
</gene>
<dbReference type="InterPro" id="IPR000209">
    <property type="entry name" value="Peptidase_S8/S53_dom"/>
</dbReference>
<dbReference type="Pfam" id="PF17766">
    <property type="entry name" value="fn3_6"/>
    <property type="match status" value="1"/>
</dbReference>
<dbReference type="InterPro" id="IPR045051">
    <property type="entry name" value="SBT"/>
</dbReference>
<dbReference type="GO" id="GO:0006508">
    <property type="term" value="P:proteolysis"/>
    <property type="evidence" value="ECO:0007669"/>
    <property type="project" value="InterPro"/>
</dbReference>
<organism evidence="7 8">
    <name type="scientific">Rubus argutus</name>
    <name type="common">Southern blackberry</name>
    <dbReference type="NCBI Taxonomy" id="59490"/>
    <lineage>
        <taxon>Eukaryota</taxon>
        <taxon>Viridiplantae</taxon>
        <taxon>Streptophyta</taxon>
        <taxon>Embryophyta</taxon>
        <taxon>Tracheophyta</taxon>
        <taxon>Spermatophyta</taxon>
        <taxon>Magnoliopsida</taxon>
        <taxon>eudicotyledons</taxon>
        <taxon>Gunneridae</taxon>
        <taxon>Pentapetalae</taxon>
        <taxon>rosids</taxon>
        <taxon>fabids</taxon>
        <taxon>Rosales</taxon>
        <taxon>Rosaceae</taxon>
        <taxon>Rosoideae</taxon>
        <taxon>Rosoideae incertae sedis</taxon>
        <taxon>Rubus</taxon>
    </lineage>
</organism>
<feature type="domain" description="Peptidase S8/S53" evidence="5">
    <location>
        <begin position="1"/>
        <end position="49"/>
    </location>
</feature>
<accession>A0AAW1VZK0</accession>
<dbReference type="PANTHER" id="PTHR10795">
    <property type="entry name" value="PROPROTEIN CONVERTASE SUBTILISIN/KEXIN"/>
    <property type="match status" value="1"/>
</dbReference>
<dbReference type="Gene3D" id="3.40.50.200">
    <property type="entry name" value="Peptidase S8/S53 domain"/>
    <property type="match status" value="1"/>
</dbReference>
<evidence type="ECO:0000313" key="7">
    <source>
        <dbReference type="EMBL" id="KAK9912854.1"/>
    </source>
</evidence>